<evidence type="ECO:0000259" key="8">
    <source>
        <dbReference type="PROSITE" id="PS51900"/>
    </source>
</evidence>
<dbReference type="GO" id="GO:0006310">
    <property type="term" value="P:DNA recombination"/>
    <property type="evidence" value="ECO:0007669"/>
    <property type="project" value="UniProtKB-KW"/>
</dbReference>
<protein>
    <submittedName>
        <fullName evidence="9">Site-specific integrase</fullName>
    </submittedName>
</protein>
<keyword evidence="2" id="KW-0229">DNA integration</keyword>
<dbReference type="PROSITE" id="PS51900">
    <property type="entry name" value="CB"/>
    <property type="match status" value="1"/>
</dbReference>
<keyword evidence="4" id="KW-0233">DNA recombination</keyword>
<dbReference type="Pfam" id="PF00589">
    <property type="entry name" value="Phage_integrase"/>
    <property type="match status" value="1"/>
</dbReference>
<evidence type="ECO:0000256" key="3">
    <source>
        <dbReference type="ARBA" id="ARBA00023125"/>
    </source>
</evidence>
<reference evidence="9 10" key="1">
    <citation type="submission" date="2019-06" db="EMBL/GenBank/DDBJ databases">
        <title>Flavibacter putida gen. nov., sp. nov., a novel marine bacterium of the family Flavobacteriaceae isolated from coastal seawater.</title>
        <authorList>
            <person name="Feng X."/>
        </authorList>
    </citation>
    <scope>NUCLEOTIDE SEQUENCE [LARGE SCALE GENOMIC DNA]</scope>
    <source>
        <strain evidence="9 10">PLHSN227</strain>
    </source>
</reference>
<evidence type="ECO:0000313" key="9">
    <source>
        <dbReference type="EMBL" id="TQD38514.1"/>
    </source>
</evidence>
<dbReference type="Gene3D" id="1.10.150.130">
    <property type="match status" value="1"/>
</dbReference>
<dbReference type="GO" id="GO:0015074">
    <property type="term" value="P:DNA integration"/>
    <property type="evidence" value="ECO:0007669"/>
    <property type="project" value="UniProtKB-KW"/>
</dbReference>
<evidence type="ECO:0000256" key="2">
    <source>
        <dbReference type="ARBA" id="ARBA00022908"/>
    </source>
</evidence>
<name>A0A507ZQF9_9FLAO</name>
<evidence type="ECO:0000256" key="1">
    <source>
        <dbReference type="ARBA" id="ARBA00008857"/>
    </source>
</evidence>
<dbReference type="InterPro" id="IPR010998">
    <property type="entry name" value="Integrase_recombinase_N"/>
</dbReference>
<keyword evidence="6" id="KW-0175">Coiled coil</keyword>
<gene>
    <name evidence="9" type="ORF">FKR84_08830</name>
</gene>
<feature type="coiled-coil region" evidence="6">
    <location>
        <begin position="71"/>
        <end position="98"/>
    </location>
</feature>
<dbReference type="EMBL" id="VIAR01000008">
    <property type="protein sequence ID" value="TQD38514.1"/>
    <property type="molecule type" value="Genomic_DNA"/>
</dbReference>
<dbReference type="InterPro" id="IPR050090">
    <property type="entry name" value="Tyrosine_recombinase_XerCD"/>
</dbReference>
<dbReference type="AlphaFoldDB" id="A0A507ZQF9"/>
<feature type="domain" description="Tyr recombinase" evidence="7">
    <location>
        <begin position="233"/>
        <end position="430"/>
    </location>
</feature>
<keyword evidence="10" id="KW-1185">Reference proteome</keyword>
<keyword evidence="3 5" id="KW-0238">DNA-binding</keyword>
<evidence type="ECO:0000256" key="4">
    <source>
        <dbReference type="ARBA" id="ARBA00023172"/>
    </source>
</evidence>
<feature type="domain" description="Core-binding (CB)" evidence="8">
    <location>
        <begin position="125"/>
        <end position="211"/>
    </location>
</feature>
<comment type="similarity">
    <text evidence="1">Belongs to the 'phage' integrase family.</text>
</comment>
<comment type="caution">
    <text evidence="9">The sequence shown here is derived from an EMBL/GenBank/DDBJ whole genome shotgun (WGS) entry which is preliminary data.</text>
</comment>
<dbReference type="Pfam" id="PF17293">
    <property type="entry name" value="Arm-DNA-bind_5"/>
    <property type="match status" value="1"/>
</dbReference>
<dbReference type="InterPro" id="IPR025269">
    <property type="entry name" value="SAM-like_dom"/>
</dbReference>
<dbReference type="GO" id="GO:0003677">
    <property type="term" value="F:DNA binding"/>
    <property type="evidence" value="ECO:0007669"/>
    <property type="project" value="UniProtKB-UniRule"/>
</dbReference>
<accession>A0A507ZQF9</accession>
<dbReference type="PANTHER" id="PTHR30349:SF64">
    <property type="entry name" value="PROPHAGE INTEGRASE INTD-RELATED"/>
    <property type="match status" value="1"/>
</dbReference>
<dbReference type="OrthoDB" id="892893at2"/>
<dbReference type="Pfam" id="PF13102">
    <property type="entry name" value="Phage_int_SAM_5"/>
    <property type="match status" value="1"/>
</dbReference>
<dbReference type="RefSeq" id="WP_141421941.1">
    <property type="nucleotide sequence ID" value="NZ_VIAR01000008.1"/>
</dbReference>
<dbReference type="InterPro" id="IPR011010">
    <property type="entry name" value="DNA_brk_join_enz"/>
</dbReference>
<dbReference type="InterPro" id="IPR013762">
    <property type="entry name" value="Integrase-like_cat_sf"/>
</dbReference>
<dbReference type="Proteomes" id="UP000317169">
    <property type="component" value="Unassembled WGS sequence"/>
</dbReference>
<dbReference type="InterPro" id="IPR035386">
    <property type="entry name" value="Arm-DNA-bind_5"/>
</dbReference>
<proteinExistence type="inferred from homology"/>
<dbReference type="InterPro" id="IPR002104">
    <property type="entry name" value="Integrase_catalytic"/>
</dbReference>
<sequence length="436" mass="51532">MIAVDRAKGTARFAFKSKRKAEENKKENFIIYLFFTYGNKRLKYSSGIKVGFNDWDFNKQRVKNKNTVKFKDHYNSKLNKLENAITEVYEELQEESDSISPQFLKNRLELKLRNEDAPGKTQEKLTFSELIQKFIDYKDGNIAEVTLRSYKQAKSHILSFEKQLGRKLELDEIDSSFHKKFTEYLQKEKQFSKNTIGKHFKTIKTFMNYAVSEGYTNNQKFKSSDFKVTKEITTEVYLTEEEIQAFYDKDLSKYPKLSHARDIFLIGCYTGQRVSDFNSFKEEDIQIIDGQEYFVIVQKKNKKRGRKVYCPITKEIKNIMNSRHNGKPPKRIPDKDLNDYIKQIGQMLELDSLEVKIKCEYTKAGKQEVDYIEKYNLVKSHTARRSFATNKYKAGMPVYDIMHFTGHTTEKEFYKYIRIKDEERATHILKSGFFNV</sequence>
<evidence type="ECO:0000256" key="6">
    <source>
        <dbReference type="SAM" id="Coils"/>
    </source>
</evidence>
<dbReference type="InterPro" id="IPR044068">
    <property type="entry name" value="CB"/>
</dbReference>
<dbReference type="Gene3D" id="1.10.443.10">
    <property type="entry name" value="Intergrase catalytic core"/>
    <property type="match status" value="1"/>
</dbReference>
<dbReference type="PROSITE" id="PS51898">
    <property type="entry name" value="TYR_RECOMBINASE"/>
    <property type="match status" value="1"/>
</dbReference>
<organism evidence="9 10">
    <name type="scientific">Haloflavibacter putidus</name>
    <dbReference type="NCBI Taxonomy" id="2576776"/>
    <lineage>
        <taxon>Bacteria</taxon>
        <taxon>Pseudomonadati</taxon>
        <taxon>Bacteroidota</taxon>
        <taxon>Flavobacteriia</taxon>
        <taxon>Flavobacteriales</taxon>
        <taxon>Flavobacteriaceae</taxon>
        <taxon>Haloflavibacter</taxon>
    </lineage>
</organism>
<dbReference type="PANTHER" id="PTHR30349">
    <property type="entry name" value="PHAGE INTEGRASE-RELATED"/>
    <property type="match status" value="1"/>
</dbReference>
<dbReference type="SUPFAM" id="SSF56349">
    <property type="entry name" value="DNA breaking-rejoining enzymes"/>
    <property type="match status" value="1"/>
</dbReference>
<evidence type="ECO:0000313" key="10">
    <source>
        <dbReference type="Proteomes" id="UP000317169"/>
    </source>
</evidence>
<evidence type="ECO:0000259" key="7">
    <source>
        <dbReference type="PROSITE" id="PS51898"/>
    </source>
</evidence>
<evidence type="ECO:0000256" key="5">
    <source>
        <dbReference type="PROSITE-ProRule" id="PRU01248"/>
    </source>
</evidence>